<feature type="domain" description="Protein kinase" evidence="1">
    <location>
        <begin position="103"/>
        <end position="300"/>
    </location>
</feature>
<dbReference type="GO" id="GO:0005524">
    <property type="term" value="F:ATP binding"/>
    <property type="evidence" value="ECO:0007669"/>
    <property type="project" value="InterPro"/>
</dbReference>
<name>R7S4T6_PUNST</name>
<dbReference type="KEGG" id="psq:PUNSTDRAFT_146526"/>
<dbReference type="InterPro" id="IPR000719">
    <property type="entry name" value="Prot_kinase_dom"/>
</dbReference>
<dbReference type="GeneID" id="18881666"/>
<dbReference type="Gene3D" id="1.10.510.10">
    <property type="entry name" value="Transferase(Phosphotransferase) domain 1"/>
    <property type="match status" value="1"/>
</dbReference>
<dbReference type="SUPFAM" id="SSF56112">
    <property type="entry name" value="Protein kinase-like (PK-like)"/>
    <property type="match status" value="1"/>
</dbReference>
<protein>
    <recommendedName>
        <fullName evidence="1">Protein kinase domain-containing protein</fullName>
    </recommendedName>
</protein>
<keyword evidence="3" id="KW-1185">Reference proteome</keyword>
<organism evidence="2 3">
    <name type="scientific">Punctularia strigosozonata (strain HHB-11173)</name>
    <name type="common">White-rot fungus</name>
    <dbReference type="NCBI Taxonomy" id="741275"/>
    <lineage>
        <taxon>Eukaryota</taxon>
        <taxon>Fungi</taxon>
        <taxon>Dikarya</taxon>
        <taxon>Basidiomycota</taxon>
        <taxon>Agaricomycotina</taxon>
        <taxon>Agaricomycetes</taxon>
        <taxon>Corticiales</taxon>
        <taxon>Punctulariaceae</taxon>
        <taxon>Punctularia</taxon>
    </lineage>
</organism>
<dbReference type="HOGENOM" id="CLU_064354_0_0_1"/>
<accession>R7S4T6</accession>
<dbReference type="GO" id="GO:0004672">
    <property type="term" value="F:protein kinase activity"/>
    <property type="evidence" value="ECO:0007669"/>
    <property type="project" value="InterPro"/>
</dbReference>
<evidence type="ECO:0000259" key="1">
    <source>
        <dbReference type="PROSITE" id="PS50011"/>
    </source>
</evidence>
<dbReference type="RefSeq" id="XP_007388414.1">
    <property type="nucleotide sequence ID" value="XM_007388352.1"/>
</dbReference>
<dbReference type="Proteomes" id="UP000054196">
    <property type="component" value="Unassembled WGS sequence"/>
</dbReference>
<evidence type="ECO:0000313" key="2">
    <source>
        <dbReference type="EMBL" id="EIN04271.1"/>
    </source>
</evidence>
<dbReference type="AlphaFoldDB" id="R7S4T6"/>
<sequence>MNLDQDAERMISGLPQNEIFADKDVPRGFQNGLLYIKELERFRSLACSNALYRSLPHVLYVTKTWTYSLPDISHRDSSQQYRPPLFSRDELSVASPQDTTITLEHVIRAKRNTLSQVYKGSLRVGAGTSREVCIKIYQQSLCSLPDIDCFDEDEDYNPELRTARHNAGVEAWAYCKLASLQGSFIPCSLGFYEARLPNGETSVVHVLEYLDGVPLSSIKRRDDLEQRMGCRVIDMVEKLLDKIVLMHELGVTHQDLYLRNIMLLKQSRNRDPLSSLAIVDFNKAEPPHGTFDNEQADSHR</sequence>
<proteinExistence type="predicted"/>
<dbReference type="EMBL" id="JH687555">
    <property type="protein sequence ID" value="EIN04271.1"/>
    <property type="molecule type" value="Genomic_DNA"/>
</dbReference>
<dbReference type="PROSITE" id="PS50011">
    <property type="entry name" value="PROTEIN_KINASE_DOM"/>
    <property type="match status" value="1"/>
</dbReference>
<gene>
    <name evidence="2" type="ORF">PUNSTDRAFT_146526</name>
</gene>
<dbReference type="InterPro" id="IPR011009">
    <property type="entry name" value="Kinase-like_dom_sf"/>
</dbReference>
<dbReference type="OrthoDB" id="3138711at2759"/>
<reference evidence="3" key="1">
    <citation type="journal article" date="2012" name="Science">
        <title>The Paleozoic origin of enzymatic lignin decomposition reconstructed from 31 fungal genomes.</title>
        <authorList>
            <person name="Floudas D."/>
            <person name="Binder M."/>
            <person name="Riley R."/>
            <person name="Barry K."/>
            <person name="Blanchette R.A."/>
            <person name="Henrissat B."/>
            <person name="Martinez A.T."/>
            <person name="Otillar R."/>
            <person name="Spatafora J.W."/>
            <person name="Yadav J.S."/>
            <person name="Aerts A."/>
            <person name="Benoit I."/>
            <person name="Boyd A."/>
            <person name="Carlson A."/>
            <person name="Copeland A."/>
            <person name="Coutinho P.M."/>
            <person name="de Vries R.P."/>
            <person name="Ferreira P."/>
            <person name="Findley K."/>
            <person name="Foster B."/>
            <person name="Gaskell J."/>
            <person name="Glotzer D."/>
            <person name="Gorecki P."/>
            <person name="Heitman J."/>
            <person name="Hesse C."/>
            <person name="Hori C."/>
            <person name="Igarashi K."/>
            <person name="Jurgens J.A."/>
            <person name="Kallen N."/>
            <person name="Kersten P."/>
            <person name="Kohler A."/>
            <person name="Kuees U."/>
            <person name="Kumar T.K.A."/>
            <person name="Kuo A."/>
            <person name="LaButti K."/>
            <person name="Larrondo L.F."/>
            <person name="Lindquist E."/>
            <person name="Ling A."/>
            <person name="Lombard V."/>
            <person name="Lucas S."/>
            <person name="Lundell T."/>
            <person name="Martin R."/>
            <person name="McLaughlin D.J."/>
            <person name="Morgenstern I."/>
            <person name="Morin E."/>
            <person name="Murat C."/>
            <person name="Nagy L.G."/>
            <person name="Nolan M."/>
            <person name="Ohm R.A."/>
            <person name="Patyshakuliyeva A."/>
            <person name="Rokas A."/>
            <person name="Ruiz-Duenas F.J."/>
            <person name="Sabat G."/>
            <person name="Salamov A."/>
            <person name="Samejima M."/>
            <person name="Schmutz J."/>
            <person name="Slot J.C."/>
            <person name="St John F."/>
            <person name="Stenlid J."/>
            <person name="Sun H."/>
            <person name="Sun S."/>
            <person name="Syed K."/>
            <person name="Tsang A."/>
            <person name="Wiebenga A."/>
            <person name="Young D."/>
            <person name="Pisabarro A."/>
            <person name="Eastwood D.C."/>
            <person name="Martin F."/>
            <person name="Cullen D."/>
            <person name="Grigoriev I.V."/>
            <person name="Hibbett D.S."/>
        </authorList>
    </citation>
    <scope>NUCLEOTIDE SEQUENCE [LARGE SCALE GENOMIC DNA]</scope>
    <source>
        <strain evidence="3">HHB-11173 SS5</strain>
    </source>
</reference>
<evidence type="ECO:0000313" key="3">
    <source>
        <dbReference type="Proteomes" id="UP000054196"/>
    </source>
</evidence>